<accession>A0AAN6F0E0</accession>
<evidence type="ECO:0000313" key="1">
    <source>
        <dbReference type="EMBL" id="KAJ8993671.1"/>
    </source>
</evidence>
<dbReference type="EMBL" id="JAJGCB010000003">
    <property type="protein sequence ID" value="KAJ8993671.1"/>
    <property type="molecule type" value="Genomic_DNA"/>
</dbReference>
<proteinExistence type="predicted"/>
<protein>
    <submittedName>
        <fullName evidence="1">Uncharacterized protein</fullName>
    </submittedName>
</protein>
<organism evidence="1 2">
    <name type="scientific">Exophiala dermatitidis</name>
    <name type="common">Black yeast-like fungus</name>
    <name type="synonym">Wangiella dermatitidis</name>
    <dbReference type="NCBI Taxonomy" id="5970"/>
    <lineage>
        <taxon>Eukaryota</taxon>
        <taxon>Fungi</taxon>
        <taxon>Dikarya</taxon>
        <taxon>Ascomycota</taxon>
        <taxon>Pezizomycotina</taxon>
        <taxon>Eurotiomycetes</taxon>
        <taxon>Chaetothyriomycetidae</taxon>
        <taxon>Chaetothyriales</taxon>
        <taxon>Herpotrichiellaceae</taxon>
        <taxon>Exophiala</taxon>
    </lineage>
</organism>
<dbReference type="AlphaFoldDB" id="A0AAN6F0E0"/>
<comment type="caution">
    <text evidence="1">The sequence shown here is derived from an EMBL/GenBank/DDBJ whole genome shotgun (WGS) entry which is preliminary data.</text>
</comment>
<name>A0AAN6F0E0_EXODE</name>
<gene>
    <name evidence="1" type="ORF">HRR80_002178</name>
</gene>
<reference evidence="1" key="1">
    <citation type="submission" date="2023-01" db="EMBL/GenBank/DDBJ databases">
        <title>Exophiala dermititidis isolated from Cystic Fibrosis Patient.</title>
        <authorList>
            <person name="Kurbessoian T."/>
            <person name="Crocker A."/>
            <person name="Murante D."/>
            <person name="Hogan D.A."/>
            <person name="Stajich J.E."/>
        </authorList>
    </citation>
    <scope>NUCLEOTIDE SEQUENCE</scope>
    <source>
        <strain evidence="1">Ex8</strain>
    </source>
</reference>
<evidence type="ECO:0000313" key="2">
    <source>
        <dbReference type="Proteomes" id="UP001161757"/>
    </source>
</evidence>
<dbReference type="Proteomes" id="UP001161757">
    <property type="component" value="Unassembled WGS sequence"/>
</dbReference>
<sequence length="137" mass="15003">MIMLTASVEYSTVKRPFISLSSMRGHGRFQRLCLVADRGIASLFDPNGEAVGRGYSRCRRSLDCVTEAHGMISIRESESDQKSSSLHGVSAYGDVGGRSGLGADVFASSCGCLDNLLQYNSTALQYQILQWLYYAFI</sequence>